<evidence type="ECO:0000256" key="1">
    <source>
        <dbReference type="ARBA" id="ARBA00004651"/>
    </source>
</evidence>
<name>A0A6G1LQ99_9HYME</name>
<evidence type="ECO:0000256" key="8">
    <source>
        <dbReference type="ARBA" id="ARBA00023170"/>
    </source>
</evidence>
<keyword evidence="3" id="KW-0716">Sensory transduction</keyword>
<proteinExistence type="predicted"/>
<sequence length="135" mass="16129">NLLNEVKDFFRTSNDNERAILQKYVERYFYFFTFVLICHCLVVIAFSCGPIFLSTKFPLEVWYPFLTESPTVIYILYILHMHIIIKAGFNFIVNFTFAMFFMYSSARLEMLCLKIQNAKNKRQIILCIKDHQKII</sequence>
<dbReference type="PANTHER" id="PTHR21137">
    <property type="entry name" value="ODORANT RECEPTOR"/>
    <property type="match status" value="1"/>
</dbReference>
<evidence type="ECO:0000256" key="6">
    <source>
        <dbReference type="ARBA" id="ARBA00022989"/>
    </source>
</evidence>
<keyword evidence="9" id="KW-0807">Transducer</keyword>
<evidence type="ECO:0000313" key="12">
    <source>
        <dbReference type="Proteomes" id="UP000479987"/>
    </source>
</evidence>
<feature type="transmembrane region" description="Helical" evidence="10">
    <location>
        <begin position="28"/>
        <end position="53"/>
    </location>
</feature>
<keyword evidence="7 10" id="KW-0472">Membrane</keyword>
<evidence type="ECO:0000256" key="9">
    <source>
        <dbReference type="ARBA" id="ARBA00023224"/>
    </source>
</evidence>
<evidence type="ECO:0000256" key="5">
    <source>
        <dbReference type="ARBA" id="ARBA00022725"/>
    </source>
</evidence>
<keyword evidence="5" id="KW-0552">Olfaction</keyword>
<dbReference type="InterPro" id="IPR004117">
    <property type="entry name" value="7tm6_olfct_rcpt"/>
</dbReference>
<evidence type="ECO:0000256" key="4">
    <source>
        <dbReference type="ARBA" id="ARBA00022692"/>
    </source>
</evidence>
<evidence type="ECO:0000256" key="2">
    <source>
        <dbReference type="ARBA" id="ARBA00022475"/>
    </source>
</evidence>
<protein>
    <submittedName>
        <fullName evidence="11">Odorant receptor 386</fullName>
    </submittedName>
</protein>
<feature type="transmembrane region" description="Helical" evidence="10">
    <location>
        <begin position="73"/>
        <end position="101"/>
    </location>
</feature>
<dbReference type="GO" id="GO:0004984">
    <property type="term" value="F:olfactory receptor activity"/>
    <property type="evidence" value="ECO:0007669"/>
    <property type="project" value="InterPro"/>
</dbReference>
<organism evidence="11 12">
    <name type="scientific">Nylanderia fulva</name>
    <dbReference type="NCBI Taxonomy" id="613905"/>
    <lineage>
        <taxon>Eukaryota</taxon>
        <taxon>Metazoa</taxon>
        <taxon>Ecdysozoa</taxon>
        <taxon>Arthropoda</taxon>
        <taxon>Hexapoda</taxon>
        <taxon>Insecta</taxon>
        <taxon>Pterygota</taxon>
        <taxon>Neoptera</taxon>
        <taxon>Endopterygota</taxon>
        <taxon>Hymenoptera</taxon>
        <taxon>Apocrita</taxon>
        <taxon>Aculeata</taxon>
        <taxon>Formicoidea</taxon>
        <taxon>Formicidae</taxon>
        <taxon>Formicinae</taxon>
        <taxon>Nylanderia</taxon>
    </lineage>
</organism>
<comment type="subcellular location">
    <subcellularLocation>
        <location evidence="1">Cell membrane</location>
        <topology evidence="1">Multi-pass membrane protein</topology>
    </subcellularLocation>
</comment>
<comment type="caution">
    <text evidence="11">The sequence shown here is derived from an EMBL/GenBank/DDBJ whole genome shotgun (WGS) entry which is preliminary data.</text>
</comment>
<gene>
    <name evidence="11" type="primary">Or-386</name>
    <name evidence="11" type="synonym">Nful_v1.0-Or-386-NCdf</name>
    <name evidence="11" type="ORF">NFUL_NFUL000003</name>
</gene>
<dbReference type="Proteomes" id="UP000479987">
    <property type="component" value="Unassembled WGS sequence"/>
</dbReference>
<accession>A0A6G1LQ99</accession>
<dbReference type="EMBL" id="SGBU01000001">
    <property type="protein sequence ID" value="KAF3054641.1"/>
    <property type="molecule type" value="Genomic_DNA"/>
</dbReference>
<dbReference type="PANTHER" id="PTHR21137:SF35">
    <property type="entry name" value="ODORANT RECEPTOR 19A-RELATED"/>
    <property type="match status" value="1"/>
</dbReference>
<evidence type="ECO:0000256" key="10">
    <source>
        <dbReference type="SAM" id="Phobius"/>
    </source>
</evidence>
<keyword evidence="12" id="KW-1185">Reference proteome</keyword>
<keyword evidence="6 10" id="KW-1133">Transmembrane helix</keyword>
<keyword evidence="4 10" id="KW-0812">Transmembrane</keyword>
<keyword evidence="2" id="KW-1003">Cell membrane</keyword>
<dbReference type="GO" id="GO:0005549">
    <property type="term" value="F:odorant binding"/>
    <property type="evidence" value="ECO:0007669"/>
    <property type="project" value="InterPro"/>
</dbReference>
<dbReference type="Pfam" id="PF02949">
    <property type="entry name" value="7tm_6"/>
    <property type="match status" value="1"/>
</dbReference>
<dbReference type="AlphaFoldDB" id="A0A6G1LQ99"/>
<evidence type="ECO:0000256" key="7">
    <source>
        <dbReference type="ARBA" id="ARBA00023136"/>
    </source>
</evidence>
<evidence type="ECO:0000256" key="3">
    <source>
        <dbReference type="ARBA" id="ARBA00022606"/>
    </source>
</evidence>
<feature type="non-terminal residue" evidence="11">
    <location>
        <position position="135"/>
    </location>
</feature>
<evidence type="ECO:0000313" key="11">
    <source>
        <dbReference type="EMBL" id="KAF3054641.1"/>
    </source>
</evidence>
<dbReference type="GO" id="GO:0007165">
    <property type="term" value="P:signal transduction"/>
    <property type="evidence" value="ECO:0007669"/>
    <property type="project" value="UniProtKB-KW"/>
</dbReference>
<feature type="non-terminal residue" evidence="11">
    <location>
        <position position="1"/>
    </location>
</feature>
<dbReference type="GO" id="GO:0005886">
    <property type="term" value="C:plasma membrane"/>
    <property type="evidence" value="ECO:0007669"/>
    <property type="project" value="UniProtKB-SubCell"/>
</dbReference>
<keyword evidence="8 11" id="KW-0675">Receptor</keyword>
<reference evidence="11 12" key="1">
    <citation type="submission" date="2019-08" db="EMBL/GenBank/DDBJ databases">
        <title>High quality draft denovo assembly of Nylanderia fulva.</title>
        <authorList>
            <person name="Vargo E.L."/>
            <person name="Tarone A.M."/>
            <person name="Konganti K.R."/>
        </authorList>
    </citation>
    <scope>NUCLEOTIDE SEQUENCE [LARGE SCALE GENOMIC DNA]</scope>
    <source>
        <strain evidence="11">TAMU-Nful-2015</strain>
        <tissue evidence="11">Whole body</tissue>
    </source>
</reference>